<dbReference type="Proteomes" id="UP000729402">
    <property type="component" value="Unassembled WGS sequence"/>
</dbReference>
<feature type="region of interest" description="Disordered" evidence="1">
    <location>
        <begin position="41"/>
        <end position="71"/>
    </location>
</feature>
<comment type="caution">
    <text evidence="2">The sequence shown here is derived from an EMBL/GenBank/DDBJ whole genome shotgun (WGS) entry which is preliminary data.</text>
</comment>
<reference evidence="2" key="2">
    <citation type="submission" date="2021-02" db="EMBL/GenBank/DDBJ databases">
        <authorList>
            <person name="Kimball J.A."/>
            <person name="Haas M.W."/>
            <person name="Macchietto M."/>
            <person name="Kono T."/>
            <person name="Duquette J."/>
            <person name="Shao M."/>
        </authorList>
    </citation>
    <scope>NUCLEOTIDE SEQUENCE</scope>
    <source>
        <tissue evidence="2">Fresh leaf tissue</tissue>
    </source>
</reference>
<keyword evidence="3" id="KW-1185">Reference proteome</keyword>
<evidence type="ECO:0000256" key="1">
    <source>
        <dbReference type="SAM" id="MobiDB-lite"/>
    </source>
</evidence>
<protein>
    <submittedName>
        <fullName evidence="2">Uncharacterized protein</fullName>
    </submittedName>
</protein>
<dbReference type="EMBL" id="JAAALK010001297">
    <property type="protein sequence ID" value="KAG8043039.1"/>
    <property type="molecule type" value="Genomic_DNA"/>
</dbReference>
<proteinExistence type="predicted"/>
<evidence type="ECO:0000313" key="2">
    <source>
        <dbReference type="EMBL" id="KAG8043039.1"/>
    </source>
</evidence>
<organism evidence="2 3">
    <name type="scientific">Zizania palustris</name>
    <name type="common">Northern wild rice</name>
    <dbReference type="NCBI Taxonomy" id="103762"/>
    <lineage>
        <taxon>Eukaryota</taxon>
        <taxon>Viridiplantae</taxon>
        <taxon>Streptophyta</taxon>
        <taxon>Embryophyta</taxon>
        <taxon>Tracheophyta</taxon>
        <taxon>Spermatophyta</taxon>
        <taxon>Magnoliopsida</taxon>
        <taxon>Liliopsida</taxon>
        <taxon>Poales</taxon>
        <taxon>Poaceae</taxon>
        <taxon>BOP clade</taxon>
        <taxon>Oryzoideae</taxon>
        <taxon>Oryzeae</taxon>
        <taxon>Zizaniinae</taxon>
        <taxon>Zizania</taxon>
    </lineage>
</organism>
<feature type="compositionally biased region" description="Basic and acidic residues" evidence="1">
    <location>
        <begin position="61"/>
        <end position="71"/>
    </location>
</feature>
<sequence length="71" mass="7990">MVLRAQSMDFQVPNGQGFIGLCSSGDLTATALRMDFVWSQDPKTHSRGSRSQADALATENAQHRVEHMRWR</sequence>
<reference evidence="2" key="1">
    <citation type="journal article" date="2021" name="bioRxiv">
        <title>Whole Genome Assembly and Annotation of Northern Wild Rice, Zizania palustris L., Supports a Whole Genome Duplication in the Zizania Genus.</title>
        <authorList>
            <person name="Haas M."/>
            <person name="Kono T."/>
            <person name="Macchietto M."/>
            <person name="Millas R."/>
            <person name="McGilp L."/>
            <person name="Shao M."/>
            <person name="Duquette J."/>
            <person name="Hirsch C.N."/>
            <person name="Kimball J."/>
        </authorList>
    </citation>
    <scope>NUCLEOTIDE SEQUENCE</scope>
    <source>
        <tissue evidence="2">Fresh leaf tissue</tissue>
    </source>
</reference>
<accession>A0A8J5VE88</accession>
<name>A0A8J5VE88_ZIZPA</name>
<dbReference type="AlphaFoldDB" id="A0A8J5VE88"/>
<gene>
    <name evidence="2" type="ORF">GUJ93_ZPchr0308g33403</name>
</gene>
<evidence type="ECO:0000313" key="3">
    <source>
        <dbReference type="Proteomes" id="UP000729402"/>
    </source>
</evidence>